<organism evidence="4 5">
    <name type="scientific">Thermaerobacter marianensis (strain ATCC 700841 / DSM 12885 / JCM 10246 / 7p75a)</name>
    <dbReference type="NCBI Taxonomy" id="644966"/>
    <lineage>
        <taxon>Bacteria</taxon>
        <taxon>Bacillati</taxon>
        <taxon>Bacillota</taxon>
        <taxon>Clostridia</taxon>
        <taxon>Eubacteriales</taxon>
        <taxon>Clostridiales Family XVII. Incertae Sedis</taxon>
        <taxon>Thermaerobacter</taxon>
    </lineage>
</organism>
<dbReference type="GO" id="GO:0016887">
    <property type="term" value="F:ATP hydrolysis activity"/>
    <property type="evidence" value="ECO:0007669"/>
    <property type="project" value="InterPro"/>
</dbReference>
<evidence type="ECO:0000259" key="3">
    <source>
        <dbReference type="Pfam" id="PF00005"/>
    </source>
</evidence>
<evidence type="ECO:0000313" key="5">
    <source>
        <dbReference type="Proteomes" id="UP000008915"/>
    </source>
</evidence>
<dbReference type="STRING" id="644966.Tmar_0511"/>
<dbReference type="OrthoDB" id="2988240at2"/>
<dbReference type="PANTHER" id="PTHR43335">
    <property type="entry name" value="ABC TRANSPORTER, ATP-BINDING PROTEIN"/>
    <property type="match status" value="1"/>
</dbReference>
<evidence type="ECO:0000256" key="1">
    <source>
        <dbReference type="ARBA" id="ARBA00005417"/>
    </source>
</evidence>
<dbReference type="EMBL" id="CP002344">
    <property type="protein sequence ID" value="ADU50632.1"/>
    <property type="molecule type" value="Genomic_DNA"/>
</dbReference>
<reference evidence="5" key="2">
    <citation type="journal article" date="2010" name="Stand. Genomic Sci.">
        <title>Complete genome sequence of Thermaerobacter marianensis type strain (7p75aT).</title>
        <authorList>
            <person name="Han C."/>
            <person name="Gu W."/>
            <person name="Zhang X."/>
            <person name="Lapidus A."/>
            <person name="Nolan M."/>
            <person name="Copeland A."/>
            <person name="Lucas S."/>
            <person name="Glavina Del Rio T."/>
            <person name="Tice H."/>
            <person name="Cheng J."/>
            <person name="Tapia R."/>
            <person name="Goodwin L."/>
            <person name="Pitluck S."/>
            <person name="Pagani I."/>
            <person name="Ivanova N."/>
            <person name="Mavromatis K."/>
            <person name="Mikhailova N."/>
            <person name="Pati A."/>
            <person name="Chen A."/>
            <person name="Palaniappan K."/>
            <person name="Land M."/>
            <person name="Hauser L."/>
            <person name="Chang Y."/>
            <person name="Jeffries C."/>
            <person name="Schneider S."/>
            <person name="Rohde M."/>
            <person name="Goker M."/>
            <person name="Pukall R."/>
            <person name="Woyke T."/>
            <person name="Bristow J."/>
            <person name="Eisen J."/>
            <person name="Markowitz V."/>
            <person name="Hugenholtz P."/>
            <person name="Kyrpides N."/>
            <person name="Klenk H."/>
            <person name="Detter J."/>
        </authorList>
    </citation>
    <scope>NUCLEOTIDE SEQUENCE [LARGE SCALE GENOMIC DNA]</scope>
    <source>
        <strain evidence="5">ATCC 700841 / DSM 12885 / JCM 10246 / 7p75a</strain>
    </source>
</reference>
<protein>
    <submittedName>
        <fullName evidence="4">ABC transporter related protein</fullName>
    </submittedName>
</protein>
<gene>
    <name evidence="4" type="ordered locus">Tmar_0511</name>
</gene>
<dbReference type="Gene3D" id="3.40.50.300">
    <property type="entry name" value="P-loop containing nucleotide triphosphate hydrolases"/>
    <property type="match status" value="1"/>
</dbReference>
<dbReference type="eggNOG" id="COG1121">
    <property type="taxonomic scope" value="Bacteria"/>
</dbReference>
<keyword evidence="5" id="KW-1185">Reference proteome</keyword>
<name>E6SH01_THEM7</name>
<dbReference type="SUPFAM" id="SSF52540">
    <property type="entry name" value="P-loop containing nucleoside triphosphate hydrolases"/>
    <property type="match status" value="1"/>
</dbReference>
<dbReference type="HOGENOM" id="CLU_1189453_0_0_9"/>
<dbReference type="AlphaFoldDB" id="E6SH01"/>
<evidence type="ECO:0000313" key="4">
    <source>
        <dbReference type="EMBL" id="ADU50632.1"/>
    </source>
</evidence>
<dbReference type="Pfam" id="PF00005">
    <property type="entry name" value="ABC_tran"/>
    <property type="match status" value="1"/>
</dbReference>
<dbReference type="GO" id="GO:0005524">
    <property type="term" value="F:ATP binding"/>
    <property type="evidence" value="ECO:0007669"/>
    <property type="project" value="InterPro"/>
</dbReference>
<sequence length="233" mass="24626">MSVPALASPTLAWQGLVLPGNRPIPIPDGFAAPGVTLVEGPAGSGKSLFLRVLATLAVPRAGRVRYPWPGRDGSLVTFPGAGPDDLARVRGCTGYVPQEGRVLQGMKVASALAYLAALRAVPDARQAVAAILARWGLAGAAGQRLEELSGGQWRRWLLAQSQLTRPALWILDEPARGLDHGGVELLREALEGYRSAAARGALVWAVVVDSEGRVADLADQHLVLSSREGWRDP</sequence>
<dbReference type="RefSeq" id="WP_013494937.1">
    <property type="nucleotide sequence ID" value="NC_014831.1"/>
</dbReference>
<dbReference type="KEGG" id="tmr:Tmar_0511"/>
<dbReference type="InterPro" id="IPR003439">
    <property type="entry name" value="ABC_transporter-like_ATP-bd"/>
</dbReference>
<evidence type="ECO:0000256" key="2">
    <source>
        <dbReference type="ARBA" id="ARBA00022448"/>
    </source>
</evidence>
<reference evidence="4 5" key="1">
    <citation type="journal article" date="2010" name="Stand. Genomic Sci.">
        <title>Complete genome sequence of Thermaerobacter marianensis type strain (7p75a).</title>
        <authorList>
            <person name="Han C."/>
            <person name="Gu W."/>
            <person name="Zhang X."/>
            <person name="Lapidus A."/>
            <person name="Nolan M."/>
            <person name="Copeland A."/>
            <person name="Lucas S."/>
            <person name="Del Rio T.G."/>
            <person name="Tice H."/>
            <person name="Cheng J.F."/>
            <person name="Tapia R."/>
            <person name="Goodwin L."/>
            <person name="Pitluck S."/>
            <person name="Pagani I."/>
            <person name="Ivanova N."/>
            <person name="Mavromatis K."/>
            <person name="Mikhailova N."/>
            <person name="Pati A."/>
            <person name="Chen A."/>
            <person name="Palaniappan K."/>
            <person name="Land M."/>
            <person name="Hauser L."/>
            <person name="Chang Y.J."/>
            <person name="Jeffries C.D."/>
            <person name="Schneider S."/>
            <person name="Rohde M."/>
            <person name="Goker M."/>
            <person name="Pukall R."/>
            <person name="Woyke T."/>
            <person name="Bristow J."/>
            <person name="Eisen J.A."/>
            <person name="Markowitz V."/>
            <person name="Hugenholtz P."/>
            <person name="Kyrpides N.C."/>
            <person name="Klenk H.P."/>
            <person name="Detter J.C."/>
        </authorList>
    </citation>
    <scope>NUCLEOTIDE SEQUENCE [LARGE SCALE GENOMIC DNA]</scope>
    <source>
        <strain evidence="5">ATCC 700841 / DSM 12885 / JCM 10246 / 7p75a</strain>
    </source>
</reference>
<dbReference type="InterPro" id="IPR027417">
    <property type="entry name" value="P-loop_NTPase"/>
</dbReference>
<proteinExistence type="inferred from homology"/>
<accession>E6SH01</accession>
<feature type="domain" description="ABC transporter" evidence="3">
    <location>
        <begin position="37"/>
        <end position="175"/>
    </location>
</feature>
<dbReference type="Proteomes" id="UP000008915">
    <property type="component" value="Chromosome"/>
</dbReference>
<keyword evidence="2" id="KW-0813">Transport</keyword>
<comment type="similarity">
    <text evidence="1">Belongs to the ABC transporter superfamily.</text>
</comment>